<reference evidence="1" key="1">
    <citation type="submission" date="2023-05" db="EMBL/GenBank/DDBJ databases">
        <title>Nepenthes gracilis genome sequencing.</title>
        <authorList>
            <person name="Fukushima K."/>
        </authorList>
    </citation>
    <scope>NUCLEOTIDE SEQUENCE</scope>
    <source>
        <strain evidence="1">SING2019-196</strain>
    </source>
</reference>
<evidence type="ECO:0000313" key="1">
    <source>
        <dbReference type="EMBL" id="GMH31364.1"/>
    </source>
</evidence>
<gene>
    <name evidence="1" type="ORF">Nepgr_033207</name>
</gene>
<protein>
    <submittedName>
        <fullName evidence="1">Uncharacterized protein</fullName>
    </submittedName>
</protein>
<organism evidence="1 2">
    <name type="scientific">Nepenthes gracilis</name>
    <name type="common">Slender pitcher plant</name>
    <dbReference type="NCBI Taxonomy" id="150966"/>
    <lineage>
        <taxon>Eukaryota</taxon>
        <taxon>Viridiplantae</taxon>
        <taxon>Streptophyta</taxon>
        <taxon>Embryophyta</taxon>
        <taxon>Tracheophyta</taxon>
        <taxon>Spermatophyta</taxon>
        <taxon>Magnoliopsida</taxon>
        <taxon>eudicotyledons</taxon>
        <taxon>Gunneridae</taxon>
        <taxon>Pentapetalae</taxon>
        <taxon>Caryophyllales</taxon>
        <taxon>Nepenthaceae</taxon>
        <taxon>Nepenthes</taxon>
    </lineage>
</organism>
<dbReference type="Proteomes" id="UP001279734">
    <property type="component" value="Unassembled WGS sequence"/>
</dbReference>
<name>A0AAD3Y8I0_NEPGR</name>
<sequence>MIPIASRNKSIREESEARFIDMVMFLLDCAILLKVGEDELLSSHEKPGRSENKRATGADEWLMIDYYCPDSDVQQALKRLRHSPSC</sequence>
<dbReference type="EMBL" id="BSYO01000040">
    <property type="protein sequence ID" value="GMH31364.1"/>
    <property type="molecule type" value="Genomic_DNA"/>
</dbReference>
<dbReference type="AlphaFoldDB" id="A0AAD3Y8I0"/>
<evidence type="ECO:0000313" key="2">
    <source>
        <dbReference type="Proteomes" id="UP001279734"/>
    </source>
</evidence>
<comment type="caution">
    <text evidence="1">The sequence shown here is derived from an EMBL/GenBank/DDBJ whole genome shotgun (WGS) entry which is preliminary data.</text>
</comment>
<proteinExistence type="predicted"/>
<accession>A0AAD3Y8I0</accession>
<keyword evidence="2" id="KW-1185">Reference proteome</keyword>